<dbReference type="InterPro" id="IPR007060">
    <property type="entry name" value="FtsL/DivIC"/>
</dbReference>
<reference evidence="3 4" key="1">
    <citation type="submission" date="2022-02" db="EMBL/GenBank/DDBJ databases">
        <title>Draft genome sequence of Mezorhizobium retamae strain IRAMC:0171 isolated from Retama raetam nodules.</title>
        <authorList>
            <person name="Bengaied R."/>
            <person name="Sbissi I."/>
            <person name="Huber K."/>
            <person name="Ghodbane F."/>
            <person name="Nouioui I."/>
            <person name="Tarhouni M."/>
            <person name="Gtari M."/>
        </authorList>
    </citation>
    <scope>NUCLEOTIDE SEQUENCE [LARGE SCALE GENOMIC DNA]</scope>
    <source>
        <strain evidence="3 4">IRAMC:0171</strain>
    </source>
</reference>
<keyword evidence="2" id="KW-0472">Membrane</keyword>
<dbReference type="RefSeq" id="WP_239361673.1">
    <property type="nucleotide sequence ID" value="NZ_JAKREW010000001.1"/>
</dbReference>
<evidence type="ECO:0000313" key="3">
    <source>
        <dbReference type="EMBL" id="MCG7503756.1"/>
    </source>
</evidence>
<feature type="coiled-coil region" evidence="1">
    <location>
        <begin position="41"/>
        <end position="68"/>
    </location>
</feature>
<dbReference type="EMBL" id="JAKREW010000001">
    <property type="protein sequence ID" value="MCG7503756.1"/>
    <property type="molecule type" value="Genomic_DNA"/>
</dbReference>
<comment type="caution">
    <text evidence="3">The sequence shown here is derived from an EMBL/GenBank/DDBJ whole genome shotgun (WGS) entry which is preliminary data.</text>
</comment>
<sequence length="107" mass="12059">MWTRQHKQTNAGRLIVPALCAVVLSYFGYHAYHGAFGINSRAKLQAQVASLQEQLAAVKERRMEIEQRVRLLHDGSLEKDMLDEQARRALNMTAANEVVIMLPAKAN</sequence>
<protein>
    <submittedName>
        <fullName evidence="3">Septum formation initiator family protein</fullName>
    </submittedName>
</protein>
<evidence type="ECO:0000313" key="4">
    <source>
        <dbReference type="Proteomes" id="UP001201701"/>
    </source>
</evidence>
<keyword evidence="4" id="KW-1185">Reference proteome</keyword>
<dbReference type="Proteomes" id="UP001201701">
    <property type="component" value="Unassembled WGS sequence"/>
</dbReference>
<gene>
    <name evidence="3" type="ORF">L4923_01845</name>
</gene>
<keyword evidence="1" id="KW-0175">Coiled coil</keyword>
<name>A0ABS9Q8L9_9HYPH</name>
<dbReference type="Pfam" id="PF04977">
    <property type="entry name" value="DivIC"/>
    <property type="match status" value="1"/>
</dbReference>
<accession>A0ABS9Q8L9</accession>
<proteinExistence type="predicted"/>
<evidence type="ECO:0000256" key="2">
    <source>
        <dbReference type="SAM" id="Phobius"/>
    </source>
</evidence>
<keyword evidence="2" id="KW-1133">Transmembrane helix</keyword>
<feature type="transmembrane region" description="Helical" evidence="2">
    <location>
        <begin position="12"/>
        <end position="32"/>
    </location>
</feature>
<evidence type="ECO:0000256" key="1">
    <source>
        <dbReference type="SAM" id="Coils"/>
    </source>
</evidence>
<organism evidence="3 4">
    <name type="scientific">Mesorhizobium retamae</name>
    <dbReference type="NCBI Taxonomy" id="2912854"/>
    <lineage>
        <taxon>Bacteria</taxon>
        <taxon>Pseudomonadati</taxon>
        <taxon>Pseudomonadota</taxon>
        <taxon>Alphaproteobacteria</taxon>
        <taxon>Hyphomicrobiales</taxon>
        <taxon>Phyllobacteriaceae</taxon>
        <taxon>Mesorhizobium</taxon>
    </lineage>
</organism>
<keyword evidence="2" id="KW-0812">Transmembrane</keyword>